<dbReference type="EMBL" id="BTFZ01000001">
    <property type="protein sequence ID" value="GMM33003.1"/>
    <property type="molecule type" value="Genomic_DNA"/>
</dbReference>
<evidence type="ECO:0000313" key="2">
    <source>
        <dbReference type="EMBL" id="GMM33003.1"/>
    </source>
</evidence>
<comment type="caution">
    <text evidence="2">The sequence shown here is derived from an EMBL/GenBank/DDBJ whole genome shotgun (WGS) entry which is preliminary data.</text>
</comment>
<feature type="compositionally biased region" description="Polar residues" evidence="1">
    <location>
        <begin position="118"/>
        <end position="138"/>
    </location>
</feature>
<dbReference type="GeneID" id="90070982"/>
<feature type="region of interest" description="Disordered" evidence="1">
    <location>
        <begin position="118"/>
        <end position="243"/>
    </location>
</feature>
<reference evidence="2 3" key="1">
    <citation type="journal article" date="2023" name="Elife">
        <title>Identification of key yeast species and microbe-microbe interactions impacting larval growth of Drosophila in the wild.</title>
        <authorList>
            <person name="Mure A."/>
            <person name="Sugiura Y."/>
            <person name="Maeda R."/>
            <person name="Honda K."/>
            <person name="Sakurai N."/>
            <person name="Takahashi Y."/>
            <person name="Watada M."/>
            <person name="Katoh T."/>
            <person name="Gotoh A."/>
            <person name="Gotoh Y."/>
            <person name="Taniguchi I."/>
            <person name="Nakamura K."/>
            <person name="Hayashi T."/>
            <person name="Katayama T."/>
            <person name="Uemura T."/>
            <person name="Hattori Y."/>
        </authorList>
    </citation>
    <scope>NUCLEOTIDE SEQUENCE [LARGE SCALE GENOMIC DNA]</scope>
    <source>
        <strain evidence="2 3">SC-9</strain>
    </source>
</reference>
<organism evidence="2 3">
    <name type="scientific">Saccharomycopsis crataegensis</name>
    <dbReference type="NCBI Taxonomy" id="43959"/>
    <lineage>
        <taxon>Eukaryota</taxon>
        <taxon>Fungi</taxon>
        <taxon>Dikarya</taxon>
        <taxon>Ascomycota</taxon>
        <taxon>Saccharomycotina</taxon>
        <taxon>Saccharomycetes</taxon>
        <taxon>Saccharomycopsidaceae</taxon>
        <taxon>Saccharomycopsis</taxon>
    </lineage>
</organism>
<feature type="compositionally biased region" description="Low complexity" evidence="1">
    <location>
        <begin position="139"/>
        <end position="168"/>
    </location>
</feature>
<feature type="compositionally biased region" description="Polar residues" evidence="1">
    <location>
        <begin position="200"/>
        <end position="210"/>
    </location>
</feature>
<feature type="compositionally biased region" description="Polar residues" evidence="1">
    <location>
        <begin position="169"/>
        <end position="180"/>
    </location>
</feature>
<keyword evidence="3" id="KW-1185">Reference proteome</keyword>
<feature type="compositionally biased region" description="Polar residues" evidence="1">
    <location>
        <begin position="219"/>
        <end position="237"/>
    </location>
</feature>
<dbReference type="RefSeq" id="XP_064850003.1">
    <property type="nucleotide sequence ID" value="XM_064993931.1"/>
</dbReference>
<evidence type="ECO:0000313" key="3">
    <source>
        <dbReference type="Proteomes" id="UP001360560"/>
    </source>
</evidence>
<protein>
    <submittedName>
        <fullName evidence="2">Uncharacterized protein</fullName>
    </submittedName>
</protein>
<dbReference type="AlphaFoldDB" id="A0AAV5QDU8"/>
<sequence>MNNSPDIITLIQSRINHINYLLCLQNGDFYYMNSVKLTPSHIQYLVHHFPLKVNSVVRMGLSIGSLLNLPITSAAKVNKVLQHIVNVFSEIALTDEVYLDTALNNLEEEFAMDIQREQNSGRQHSFGSHQHTRGNNTNSRHQPSQSSSRRLKSSRSIGDLNKLLNLNNDTLSPKSESNRTPGIGAGARNFGSPSFGKFQNPASPSPTGSPARQHDQRKMNTTPTKQKVTPNRLTSTLRKMKSSNTLLLKSTSNDQLHGHNTKHEPLPQLEIKNSKLELSASNNKNTGSFTKHFSEKNFPINFPMDAMYSLNNFLTLLLKFFEKLLAYINENNPNIMKIKAMQKQHADSLLAPSPSNLSTLNIVASNSSNTIATDDAPFDFSQPPATRPLFFPPPHSNNSFTSLTTSKSSSSMNYLNVNDRDSSLPYNGTIGSPTTTKSSVSNHSTNINSNGVFSTPGAISKKQLYTNNGVTPDNISECSQPFRTPSGHSHQMSGGYHKLSFPSSPAQISIPPPPVFQTPQIEGINTATVDLLKSLDVKIQKDVFEPIFEVFDTIGESVMHHELDNLIEILGRGNGNDDDFF</sequence>
<name>A0AAV5QDU8_9ASCO</name>
<gene>
    <name evidence="2" type="ORF">DASC09_003280</name>
</gene>
<accession>A0AAV5QDU8</accession>
<proteinExistence type="predicted"/>
<evidence type="ECO:0000256" key="1">
    <source>
        <dbReference type="SAM" id="MobiDB-lite"/>
    </source>
</evidence>
<dbReference type="Proteomes" id="UP001360560">
    <property type="component" value="Unassembled WGS sequence"/>
</dbReference>